<dbReference type="SUPFAM" id="SSF57889">
    <property type="entry name" value="Cysteine-rich domain"/>
    <property type="match status" value="2"/>
</dbReference>
<evidence type="ECO:0000256" key="2">
    <source>
        <dbReference type="SAM" id="MobiDB-lite"/>
    </source>
</evidence>
<evidence type="ECO:0000313" key="4">
    <source>
        <dbReference type="Proteomes" id="UP000504610"/>
    </source>
</evidence>
<feature type="region of interest" description="Disordered" evidence="2">
    <location>
        <begin position="215"/>
        <end position="259"/>
    </location>
</feature>
<name>A0A9W3BXD9_RAPSA</name>
<feature type="domain" description="DC1" evidence="3">
    <location>
        <begin position="46"/>
        <end position="92"/>
    </location>
</feature>
<dbReference type="Proteomes" id="UP000504610">
    <property type="component" value="Chromosome 6"/>
</dbReference>
<dbReference type="PANTHER" id="PTHR46288:SF27">
    <property type="entry name" value="CYSTEINE_HISTIDINE-RICH C1 DOMAIN FAMILY PROTEIN"/>
    <property type="match status" value="1"/>
</dbReference>
<organism evidence="4 5">
    <name type="scientific">Raphanus sativus</name>
    <name type="common">Radish</name>
    <name type="synonym">Raphanus raphanistrum var. sativus</name>
    <dbReference type="NCBI Taxonomy" id="3726"/>
    <lineage>
        <taxon>Eukaryota</taxon>
        <taxon>Viridiplantae</taxon>
        <taxon>Streptophyta</taxon>
        <taxon>Embryophyta</taxon>
        <taxon>Tracheophyta</taxon>
        <taxon>Spermatophyta</taxon>
        <taxon>Magnoliopsida</taxon>
        <taxon>eudicotyledons</taxon>
        <taxon>Gunneridae</taxon>
        <taxon>Pentapetalae</taxon>
        <taxon>rosids</taxon>
        <taxon>malvids</taxon>
        <taxon>Brassicales</taxon>
        <taxon>Brassicaceae</taxon>
        <taxon>Brassiceae</taxon>
        <taxon>Raphanus</taxon>
    </lineage>
</organism>
<dbReference type="RefSeq" id="XP_056843971.1">
    <property type="nucleotide sequence ID" value="XM_056987991.1"/>
</dbReference>
<keyword evidence="1" id="KW-0677">Repeat</keyword>
<dbReference type="InterPro" id="IPR004146">
    <property type="entry name" value="DC1"/>
</dbReference>
<feature type="domain" description="DC1" evidence="3">
    <location>
        <begin position="102"/>
        <end position="150"/>
    </location>
</feature>
<evidence type="ECO:0000313" key="5">
    <source>
        <dbReference type="RefSeq" id="XP_056843971.1"/>
    </source>
</evidence>
<dbReference type="InterPro" id="IPR046349">
    <property type="entry name" value="C1-like_sf"/>
</dbReference>
<reference evidence="4" key="1">
    <citation type="journal article" date="2019" name="Database">
        <title>The radish genome database (RadishGD): an integrated information resource for radish genomics.</title>
        <authorList>
            <person name="Yu H.J."/>
            <person name="Baek S."/>
            <person name="Lee Y.J."/>
            <person name="Cho A."/>
            <person name="Mun J.H."/>
        </authorList>
    </citation>
    <scope>NUCLEOTIDE SEQUENCE [LARGE SCALE GENOMIC DNA]</scope>
    <source>
        <strain evidence="4">cv. WK10039</strain>
    </source>
</reference>
<dbReference type="GeneID" id="130496156"/>
<proteinExistence type="predicted"/>
<evidence type="ECO:0000256" key="1">
    <source>
        <dbReference type="ARBA" id="ARBA00022737"/>
    </source>
</evidence>
<reference evidence="5" key="2">
    <citation type="submission" date="2025-08" db="UniProtKB">
        <authorList>
            <consortium name="RefSeq"/>
        </authorList>
    </citation>
    <scope>IDENTIFICATION</scope>
    <source>
        <tissue evidence="5">Leaf</tissue>
    </source>
</reference>
<dbReference type="PANTHER" id="PTHR46288">
    <property type="entry name" value="PHORBOL-ESTER/DAG-TYPE DOMAIN-CONTAINING PROTEIN"/>
    <property type="match status" value="1"/>
</dbReference>
<evidence type="ECO:0000259" key="3">
    <source>
        <dbReference type="Pfam" id="PF03107"/>
    </source>
</evidence>
<feature type="compositionally biased region" description="Acidic residues" evidence="2">
    <location>
        <begin position="215"/>
        <end position="230"/>
    </location>
</feature>
<dbReference type="KEGG" id="rsz:130496156"/>
<dbReference type="OrthoDB" id="1884766at2759"/>
<dbReference type="Pfam" id="PF03107">
    <property type="entry name" value="C1_2"/>
    <property type="match status" value="3"/>
</dbReference>
<accession>A0A9W3BXD9</accession>
<sequence length="259" mass="29363">MPFWYIYLNILVPQNTKTKLIIKNILYMASRKPKAKPVTRQSVRHQSHNHPLRVFKAKEDDETVCSGCELDLIGQAFKCTKSECDYLLHKSCFDLPGETNHKSHQDHPLTLLYSPPDGQSAYTCDACDQYGSGFTYHCSNCKYNLHVGCAFLPEAIEREDHEHPLTLLYCTPCKGREDTTFVCSACEETISEDLWGYYCIGCDYGTHVHSCAAYEDQESSEEEEAEEEGEASSPASRIKSLMKAHTTRKHADTEGLFPQ</sequence>
<protein>
    <submittedName>
        <fullName evidence="5">Protein VACUOLELESS GAMETOPHYTES-like</fullName>
    </submittedName>
</protein>
<feature type="domain" description="DC1" evidence="3">
    <location>
        <begin position="161"/>
        <end position="211"/>
    </location>
</feature>
<keyword evidence="4" id="KW-1185">Reference proteome</keyword>
<dbReference type="AlphaFoldDB" id="A0A9W3BXD9"/>
<dbReference type="Gene3D" id="3.30.60.20">
    <property type="match status" value="1"/>
</dbReference>
<gene>
    <name evidence="5" type="primary">LOC130496156</name>
</gene>